<gene>
    <name evidence="3" type="ORF">NM961_16850</name>
</gene>
<organism evidence="3 4">
    <name type="scientific">Tahibacter harae</name>
    <dbReference type="NCBI Taxonomy" id="2963937"/>
    <lineage>
        <taxon>Bacteria</taxon>
        <taxon>Pseudomonadati</taxon>
        <taxon>Pseudomonadota</taxon>
        <taxon>Gammaproteobacteria</taxon>
        <taxon>Lysobacterales</taxon>
        <taxon>Rhodanobacteraceae</taxon>
        <taxon>Tahibacter</taxon>
    </lineage>
</organism>
<evidence type="ECO:0000256" key="1">
    <source>
        <dbReference type="SAM" id="MobiDB-lite"/>
    </source>
</evidence>
<dbReference type="EMBL" id="JANFQO010000016">
    <property type="protein sequence ID" value="MCQ4166390.1"/>
    <property type="molecule type" value="Genomic_DNA"/>
</dbReference>
<dbReference type="Proteomes" id="UP001165498">
    <property type="component" value="Unassembled WGS sequence"/>
</dbReference>
<keyword evidence="2" id="KW-1133">Transmembrane helix</keyword>
<keyword evidence="4" id="KW-1185">Reference proteome</keyword>
<keyword evidence="2" id="KW-0472">Membrane</keyword>
<name>A0ABT1QVS9_9GAMM</name>
<accession>A0ABT1QVS9</accession>
<feature type="transmembrane region" description="Helical" evidence="2">
    <location>
        <begin position="12"/>
        <end position="37"/>
    </location>
</feature>
<evidence type="ECO:0000313" key="4">
    <source>
        <dbReference type="Proteomes" id="UP001165498"/>
    </source>
</evidence>
<sequence length="224" mass="24707">MQTQLLGLSSEQWAAVSAIASSISALVAAFAIFFSALATKAALSAARAANEANEQNRLMAKEARERRARSVAGPLKREIEELLRALTPYYATRSAIPAKGTWMIGTMCKRAIEAPLLERLVERWDDFDENTASRLGHLASAVARMHGPYDVDSIPEDSPDFVTKSFLDNMAKDFDRLSHAAARAAECLSKYTQEDEEIDPKTPHPFEEIEAEASKHHNRSADTD</sequence>
<dbReference type="RefSeq" id="WP_255915580.1">
    <property type="nucleotide sequence ID" value="NZ_JANFQO010000016.1"/>
</dbReference>
<evidence type="ECO:0000256" key="2">
    <source>
        <dbReference type="SAM" id="Phobius"/>
    </source>
</evidence>
<proteinExistence type="predicted"/>
<protein>
    <submittedName>
        <fullName evidence="3">Uncharacterized protein</fullName>
    </submittedName>
</protein>
<feature type="compositionally biased region" description="Basic and acidic residues" evidence="1">
    <location>
        <begin position="199"/>
        <end position="224"/>
    </location>
</feature>
<evidence type="ECO:0000313" key="3">
    <source>
        <dbReference type="EMBL" id="MCQ4166390.1"/>
    </source>
</evidence>
<feature type="region of interest" description="Disordered" evidence="1">
    <location>
        <begin position="191"/>
        <end position="224"/>
    </location>
</feature>
<comment type="caution">
    <text evidence="3">The sequence shown here is derived from an EMBL/GenBank/DDBJ whole genome shotgun (WGS) entry which is preliminary data.</text>
</comment>
<reference evidence="3" key="1">
    <citation type="submission" date="2022-07" db="EMBL/GenBank/DDBJ databases">
        <title>Tahibacter sp., a new gammaproteobacterium isolated from the silt sample collected at pig farm.</title>
        <authorList>
            <person name="Chen H."/>
        </authorList>
    </citation>
    <scope>NUCLEOTIDE SEQUENCE</scope>
    <source>
        <strain evidence="3">P2K</strain>
    </source>
</reference>
<keyword evidence="2" id="KW-0812">Transmembrane</keyword>